<evidence type="ECO:0000256" key="16">
    <source>
        <dbReference type="SAM" id="MobiDB-lite"/>
    </source>
</evidence>
<evidence type="ECO:0000256" key="10">
    <source>
        <dbReference type="ARBA" id="ARBA00022840"/>
    </source>
</evidence>
<keyword evidence="12 15" id="KW-0030">Aminoacyl-tRNA synthetase</keyword>
<dbReference type="Gene3D" id="3.40.50.620">
    <property type="entry name" value="HUPs"/>
    <property type="match status" value="2"/>
</dbReference>
<reference evidence="20" key="1">
    <citation type="submission" date="2017-09" db="EMBL/GenBank/DDBJ databases">
        <title>Depth-based differentiation of microbial function through sediment-hosted aquifers and enrichment of novel symbionts in the deep terrestrial subsurface.</title>
        <authorList>
            <person name="Probst A.J."/>
            <person name="Ladd B."/>
            <person name="Jarett J.K."/>
            <person name="Geller-Mcgrath D.E."/>
            <person name="Sieber C.M.K."/>
            <person name="Emerson J.B."/>
            <person name="Anantharaman K."/>
            <person name="Thomas B.C."/>
            <person name="Malmstrom R."/>
            <person name="Stieglmeier M."/>
            <person name="Klingl A."/>
            <person name="Woyke T."/>
            <person name="Ryan C.M."/>
            <person name="Banfield J.F."/>
        </authorList>
    </citation>
    <scope>NUCLEOTIDE SEQUENCE [LARGE SCALE GENOMIC DNA]</scope>
</reference>
<dbReference type="InterPro" id="IPR009080">
    <property type="entry name" value="tRNAsynth_Ia_anticodon-bd"/>
</dbReference>
<evidence type="ECO:0000259" key="18">
    <source>
        <dbReference type="Pfam" id="PF08264"/>
    </source>
</evidence>
<dbReference type="InterPro" id="IPR009008">
    <property type="entry name" value="Val/Leu/Ile-tRNA-synth_edit"/>
</dbReference>
<dbReference type="InterPro" id="IPR002300">
    <property type="entry name" value="aa-tRNA-synth_Ia"/>
</dbReference>
<dbReference type="PANTHER" id="PTHR42780:SF1">
    <property type="entry name" value="ISOLEUCINE--TRNA LIGASE, CYTOPLASMIC"/>
    <property type="match status" value="1"/>
</dbReference>
<comment type="subunit">
    <text evidence="4 15">Monomer.</text>
</comment>
<evidence type="ECO:0000256" key="2">
    <source>
        <dbReference type="ARBA" id="ARBA00004496"/>
    </source>
</evidence>
<evidence type="ECO:0000256" key="13">
    <source>
        <dbReference type="ARBA" id="ARBA00025217"/>
    </source>
</evidence>
<comment type="cofactor">
    <cofactor evidence="1 15">
        <name>Zn(2+)</name>
        <dbReference type="ChEBI" id="CHEBI:29105"/>
    </cofactor>
</comment>
<dbReference type="SUPFAM" id="SSF52374">
    <property type="entry name" value="Nucleotidylyl transferase"/>
    <property type="match status" value="1"/>
</dbReference>
<dbReference type="AlphaFoldDB" id="A0A2M8DQX7"/>
<evidence type="ECO:0000256" key="8">
    <source>
        <dbReference type="ARBA" id="ARBA00022741"/>
    </source>
</evidence>
<dbReference type="Proteomes" id="UP000230136">
    <property type="component" value="Unassembled WGS sequence"/>
</dbReference>
<feature type="region of interest" description="Disordered" evidence="16">
    <location>
        <begin position="36"/>
        <end position="56"/>
    </location>
</feature>
<dbReference type="InterPro" id="IPR001412">
    <property type="entry name" value="aa-tRNA-synth_I_CS"/>
</dbReference>
<keyword evidence="9 15" id="KW-0862">Zinc</keyword>
<sequence>MAKERNKNVERKSSFPAMEEDILNFWEKNKIFEKSVENPPHPPFRKGAKSPPPPFSKGGRKDYVFYDGPPFGTGEPHYGHILSSVSKDVVPRYQTMRGFHVERKWGWDCHGLPIENIVEKELNLKVKQDIEEYGIDKFNEGCRSKVLMYAEEWRKTIDRMGRWVDMDNAYKTMDKDYMESIWWVFNQLWERDLVYQGYKSMHICPRCETTLSQSEVAEGYTDIEDLSVTVKFELVNEPGTYILSWTTTPWTLAGNVALALGPKIDYLKVKSGDHFYILAQARLEDTFKDQQYEVIAKVDPQELFGQKYKPLFDYYLQAKIEHQENLYTIQPADFVNIEDGTGVVHIAPGFGEDDMNLGKEKDLPVIKHVGFDGRFKDEVIDFAGREVKQKGDNKATDELVVAYLKKKDLVFADFKYTHSYPHCWRCDSPLLNYATSSWFIKVEAIKEKLLTTAKQINWVPGHIKSGRFGNWLEGARDWSISRQRYWGSVMPIWICEKCSEKKVFGSITELEEASGKIIDDLHKHLMDQIEVPCKCGGTMKRIPDVLDCWFESGSMPYAQEHYPFANKEKFERNFPAQFIAEGVDQTRCWFYYMHLLATAINESPAYKNVIVNGIVLAEDGKKMAKKLRNYPDPNEMFDKYGADSMRYYLVTSPVMKANDLRFSEKDVNEIYRNLIMLTINIVTFYQMYQAQGTLADQPNALDQWLLVKNQELINAVTKNMEAYKLVEASRPISDFVNEFSTWYIRRSRDRFKDGSQAALQTTKEVLISLAKVMAPFTPFMAEWIYQQVGFTDSVHLAEWPKDEALSAEHETILLKMKEVRTLVEKALAIRDEAGIKVRQPLQKVIIKSSLLKEDDREYLDLLKDEINVKQVMIDENLAVEVEMDFNISDELKAEGSLRDLVRQINNLRKKARLTIDDQIKLYWQTDDALLKKVIVEYQEILMKQVLATEIIEGSVEGLVNGEVSVGEVKIELVIVN</sequence>
<evidence type="ECO:0000256" key="15">
    <source>
        <dbReference type="HAMAP-Rule" id="MF_02003"/>
    </source>
</evidence>
<comment type="similarity">
    <text evidence="3 15">Belongs to the class-I aminoacyl-tRNA synthetase family. IleS type 2 subfamily.</text>
</comment>
<dbReference type="EC" id="6.1.1.5" evidence="15"/>
<evidence type="ECO:0000256" key="1">
    <source>
        <dbReference type="ARBA" id="ARBA00001947"/>
    </source>
</evidence>
<dbReference type="InterPro" id="IPR023586">
    <property type="entry name" value="Ile-tRNA-ligase_type2"/>
</dbReference>
<keyword evidence="5 15" id="KW-0963">Cytoplasm</keyword>
<evidence type="ECO:0000313" key="20">
    <source>
        <dbReference type="Proteomes" id="UP000230136"/>
    </source>
</evidence>
<dbReference type="GO" id="GO:0002161">
    <property type="term" value="F:aminoacyl-tRNA deacylase activity"/>
    <property type="evidence" value="ECO:0007669"/>
    <property type="project" value="InterPro"/>
</dbReference>
<dbReference type="GO" id="GO:0005524">
    <property type="term" value="F:ATP binding"/>
    <property type="evidence" value="ECO:0007669"/>
    <property type="project" value="UniProtKB-UniRule"/>
</dbReference>
<comment type="domain">
    <text evidence="15">IleRS has two distinct active sites: one for aminoacylation and one for editing. The misactivated valine is translocated from the active site to the editing site, which sterically excludes the correctly activated isoleucine. The single editing site contains two valyl binding pockets, one specific for each substrate (Val-AMP or Val-tRNA(Ile)).</text>
</comment>
<evidence type="ECO:0000259" key="17">
    <source>
        <dbReference type="Pfam" id="PF00133"/>
    </source>
</evidence>
<feature type="domain" description="Methionyl/Valyl/Leucyl/Isoleucyl-tRNA synthetase anticodon-binding" evidence="18">
    <location>
        <begin position="702"/>
        <end position="845"/>
    </location>
</feature>
<dbReference type="PANTHER" id="PTHR42780">
    <property type="entry name" value="SOLEUCYL-TRNA SYNTHETASE"/>
    <property type="match status" value="1"/>
</dbReference>
<evidence type="ECO:0000256" key="12">
    <source>
        <dbReference type="ARBA" id="ARBA00023146"/>
    </source>
</evidence>
<name>A0A2M8DQX7_9BACT</name>
<keyword evidence="8 15" id="KW-0547">Nucleotide-binding</keyword>
<dbReference type="GO" id="GO:0004822">
    <property type="term" value="F:isoleucine-tRNA ligase activity"/>
    <property type="evidence" value="ECO:0007669"/>
    <property type="project" value="UniProtKB-UniRule"/>
</dbReference>
<proteinExistence type="inferred from homology"/>
<keyword evidence="7 15" id="KW-0479">Metal-binding</keyword>
<dbReference type="InterPro" id="IPR014729">
    <property type="entry name" value="Rossmann-like_a/b/a_fold"/>
</dbReference>
<feature type="domain" description="Aminoacyl-tRNA synthetase class Ia" evidence="17">
    <location>
        <begin position="58"/>
        <end position="658"/>
    </location>
</feature>
<dbReference type="EMBL" id="PFSY01000135">
    <property type="protein sequence ID" value="PJC01746.1"/>
    <property type="molecule type" value="Genomic_DNA"/>
</dbReference>
<comment type="function">
    <text evidence="13 15">Catalyzes the attachment of isoleucine to tRNA(Ile). As IleRS can inadvertently accommodate and process structurally similar amino acids such as valine, to avoid such errors it has two additional distinct tRNA(Ile)-dependent editing activities. One activity is designated as 'pretransfer' editing and involves the hydrolysis of activated Val-AMP. The other activity is designated 'posttransfer' editing and involves deacylation of mischarged Val-tRNA(Ile).</text>
</comment>
<evidence type="ECO:0000313" key="19">
    <source>
        <dbReference type="EMBL" id="PJC01746.1"/>
    </source>
</evidence>
<comment type="caution">
    <text evidence="19">The sequence shown here is derived from an EMBL/GenBank/DDBJ whole genome shotgun (WGS) entry which is preliminary data.</text>
</comment>
<evidence type="ECO:0000256" key="7">
    <source>
        <dbReference type="ARBA" id="ARBA00022723"/>
    </source>
</evidence>
<dbReference type="Pfam" id="PF08264">
    <property type="entry name" value="Anticodon_1"/>
    <property type="match status" value="1"/>
</dbReference>
<dbReference type="GO" id="GO:0006428">
    <property type="term" value="P:isoleucyl-tRNA aminoacylation"/>
    <property type="evidence" value="ECO:0007669"/>
    <property type="project" value="UniProtKB-UniRule"/>
</dbReference>
<evidence type="ECO:0000256" key="3">
    <source>
        <dbReference type="ARBA" id="ARBA00007078"/>
    </source>
</evidence>
<accession>A0A2M8DQX7</accession>
<dbReference type="InterPro" id="IPR002301">
    <property type="entry name" value="Ile-tRNA-ligase"/>
</dbReference>
<dbReference type="GO" id="GO:0000049">
    <property type="term" value="F:tRNA binding"/>
    <property type="evidence" value="ECO:0007669"/>
    <property type="project" value="InterPro"/>
</dbReference>
<dbReference type="Gene3D" id="1.10.730.10">
    <property type="entry name" value="Isoleucyl-tRNA Synthetase, Domain 1"/>
    <property type="match status" value="1"/>
</dbReference>
<dbReference type="FunFam" id="3.40.50.620:FF:000075">
    <property type="entry name" value="Isoleucine--tRNA ligase"/>
    <property type="match status" value="1"/>
</dbReference>
<dbReference type="Pfam" id="PF19302">
    <property type="entry name" value="DUF5915"/>
    <property type="match status" value="1"/>
</dbReference>
<dbReference type="PROSITE" id="PS00178">
    <property type="entry name" value="AA_TRNA_LIGASE_I"/>
    <property type="match status" value="1"/>
</dbReference>
<dbReference type="PRINTS" id="PR00984">
    <property type="entry name" value="TRNASYNTHILE"/>
</dbReference>
<feature type="short sequence motif" description="'HIGH' region" evidence="15">
    <location>
        <begin position="70"/>
        <end position="80"/>
    </location>
</feature>
<comment type="subcellular location">
    <subcellularLocation>
        <location evidence="2 15">Cytoplasm</location>
    </subcellularLocation>
</comment>
<organism evidence="19 20">
    <name type="scientific">Candidatus Komeilibacteria bacterium CG_4_9_14_0_8_um_filter_36_9</name>
    <dbReference type="NCBI Taxonomy" id="1974473"/>
    <lineage>
        <taxon>Bacteria</taxon>
        <taxon>Candidatus Komeiliibacteriota</taxon>
    </lineage>
</organism>
<dbReference type="GO" id="GO:0008270">
    <property type="term" value="F:zinc ion binding"/>
    <property type="evidence" value="ECO:0007669"/>
    <property type="project" value="UniProtKB-UniRule"/>
</dbReference>
<dbReference type="SUPFAM" id="SSF50677">
    <property type="entry name" value="ValRS/IleRS/LeuRS editing domain"/>
    <property type="match status" value="1"/>
</dbReference>
<protein>
    <recommendedName>
        <fullName evidence="15">Isoleucine--tRNA ligase</fullName>
        <ecNumber evidence="15">6.1.1.5</ecNumber>
    </recommendedName>
    <alternativeName>
        <fullName evidence="15">Isoleucyl-tRNA synthetase</fullName>
        <shortName evidence="15">IleRS</shortName>
    </alternativeName>
</protein>
<evidence type="ECO:0000256" key="4">
    <source>
        <dbReference type="ARBA" id="ARBA00011245"/>
    </source>
</evidence>
<dbReference type="Pfam" id="PF00133">
    <property type="entry name" value="tRNA-synt_1"/>
    <property type="match status" value="1"/>
</dbReference>
<keyword evidence="10 15" id="KW-0067">ATP-binding</keyword>
<dbReference type="NCBIfam" id="TIGR00392">
    <property type="entry name" value="ileS"/>
    <property type="match status" value="1"/>
</dbReference>
<dbReference type="CDD" id="cd00818">
    <property type="entry name" value="IleRS_core"/>
    <property type="match status" value="1"/>
</dbReference>
<dbReference type="InterPro" id="IPR033709">
    <property type="entry name" value="Anticodon_Ile_ABEc"/>
</dbReference>
<evidence type="ECO:0000256" key="9">
    <source>
        <dbReference type="ARBA" id="ARBA00022833"/>
    </source>
</evidence>
<gene>
    <name evidence="15" type="primary">ileS</name>
    <name evidence="19" type="ORF">CO073_02980</name>
</gene>
<dbReference type="FunFam" id="3.40.50.620:FF:000063">
    <property type="entry name" value="Isoleucine--tRNA ligase"/>
    <property type="match status" value="1"/>
</dbReference>
<dbReference type="InterPro" id="IPR013155">
    <property type="entry name" value="M/V/L/I-tRNA-synth_anticd-bd"/>
</dbReference>
<dbReference type="GO" id="GO:0005737">
    <property type="term" value="C:cytoplasm"/>
    <property type="evidence" value="ECO:0007669"/>
    <property type="project" value="UniProtKB-SubCell"/>
</dbReference>
<keyword evidence="11 15" id="KW-0648">Protein biosynthesis</keyword>
<dbReference type="CDD" id="cd07961">
    <property type="entry name" value="Anticodon_Ia_Ile_ABEc"/>
    <property type="match status" value="1"/>
</dbReference>
<feature type="short sequence motif" description="'KMSKS' region" evidence="15">
    <location>
        <begin position="622"/>
        <end position="626"/>
    </location>
</feature>
<dbReference type="SUPFAM" id="SSF47323">
    <property type="entry name" value="Anticodon-binding domain of a subclass of class I aminoacyl-tRNA synthetases"/>
    <property type="match status" value="1"/>
</dbReference>
<evidence type="ECO:0000256" key="11">
    <source>
        <dbReference type="ARBA" id="ARBA00022917"/>
    </source>
</evidence>
<evidence type="ECO:0000256" key="5">
    <source>
        <dbReference type="ARBA" id="ARBA00022490"/>
    </source>
</evidence>
<dbReference type="HAMAP" id="MF_02003">
    <property type="entry name" value="Ile_tRNA_synth_type2"/>
    <property type="match status" value="1"/>
</dbReference>
<comment type="catalytic activity">
    <reaction evidence="14 15">
        <text>tRNA(Ile) + L-isoleucine + ATP = L-isoleucyl-tRNA(Ile) + AMP + diphosphate</text>
        <dbReference type="Rhea" id="RHEA:11060"/>
        <dbReference type="Rhea" id="RHEA-COMP:9666"/>
        <dbReference type="Rhea" id="RHEA-COMP:9695"/>
        <dbReference type="ChEBI" id="CHEBI:30616"/>
        <dbReference type="ChEBI" id="CHEBI:33019"/>
        <dbReference type="ChEBI" id="CHEBI:58045"/>
        <dbReference type="ChEBI" id="CHEBI:78442"/>
        <dbReference type="ChEBI" id="CHEBI:78528"/>
        <dbReference type="ChEBI" id="CHEBI:456215"/>
        <dbReference type="EC" id="6.1.1.5"/>
    </reaction>
</comment>
<evidence type="ECO:0000256" key="6">
    <source>
        <dbReference type="ARBA" id="ARBA00022598"/>
    </source>
</evidence>
<evidence type="ECO:0000256" key="14">
    <source>
        <dbReference type="ARBA" id="ARBA00048359"/>
    </source>
</evidence>
<feature type="binding site" evidence="15">
    <location>
        <position position="625"/>
    </location>
    <ligand>
        <name>ATP</name>
        <dbReference type="ChEBI" id="CHEBI:30616"/>
    </ligand>
</feature>
<keyword evidence="6 15" id="KW-0436">Ligase</keyword>